<comment type="caution">
    <text evidence="2">The sequence shown here is derived from an EMBL/GenBank/DDBJ whole genome shotgun (WGS) entry which is preliminary data.</text>
</comment>
<dbReference type="EMBL" id="NEVK01000003">
    <property type="protein sequence ID" value="OZI24895.1"/>
    <property type="molecule type" value="Genomic_DNA"/>
</dbReference>
<evidence type="ECO:0000313" key="3">
    <source>
        <dbReference type="Proteomes" id="UP000216947"/>
    </source>
</evidence>
<reference evidence="3" key="1">
    <citation type="submission" date="2017-05" db="EMBL/GenBank/DDBJ databases">
        <title>Complete and WGS of Bordetella genogroups.</title>
        <authorList>
            <person name="Spilker T."/>
            <person name="Lipuma J."/>
        </authorList>
    </citation>
    <scope>NUCLEOTIDE SEQUENCE [LARGE SCALE GENOMIC DNA]</scope>
    <source>
        <strain evidence="3">AU18089</strain>
    </source>
</reference>
<protein>
    <submittedName>
        <fullName evidence="2">Iron uptake protein</fullName>
    </submittedName>
</protein>
<accession>A0A261RIW6</accession>
<evidence type="ECO:0000256" key="1">
    <source>
        <dbReference type="SAM" id="Phobius"/>
    </source>
</evidence>
<evidence type="ECO:0000313" key="2">
    <source>
        <dbReference type="EMBL" id="OZI24895.1"/>
    </source>
</evidence>
<keyword evidence="1" id="KW-0472">Membrane</keyword>
<dbReference type="Proteomes" id="UP000216947">
    <property type="component" value="Unassembled WGS sequence"/>
</dbReference>
<dbReference type="InterPro" id="IPR021762">
    <property type="entry name" value="DUF3325"/>
</dbReference>
<dbReference type="Pfam" id="PF11804">
    <property type="entry name" value="DUF3325"/>
    <property type="match status" value="1"/>
</dbReference>
<feature type="transmembrane region" description="Helical" evidence="1">
    <location>
        <begin position="90"/>
        <end position="106"/>
    </location>
</feature>
<keyword evidence="1" id="KW-0812">Transmembrane</keyword>
<gene>
    <name evidence="2" type="ORF">CAL19_05260</name>
</gene>
<keyword evidence="1" id="KW-1133">Transmembrane helix</keyword>
<organism evidence="2 3">
    <name type="scientific">Bordetella genomosp. 7</name>
    <dbReference type="NCBI Taxonomy" id="1416805"/>
    <lineage>
        <taxon>Bacteria</taxon>
        <taxon>Pseudomonadati</taxon>
        <taxon>Pseudomonadota</taxon>
        <taxon>Betaproteobacteria</taxon>
        <taxon>Burkholderiales</taxon>
        <taxon>Alcaligenaceae</taxon>
        <taxon>Bordetella</taxon>
    </lineage>
</organism>
<name>A0A261RIW6_9BORD</name>
<feature type="transmembrane region" description="Helical" evidence="1">
    <location>
        <begin position="43"/>
        <end position="61"/>
    </location>
</feature>
<dbReference type="AlphaFoldDB" id="A0A261RIW6"/>
<feature type="transmembrane region" description="Helical" evidence="1">
    <location>
        <begin position="68"/>
        <end position="84"/>
    </location>
</feature>
<proteinExistence type="predicted"/>
<sequence>MSVAAFCLAYAGFAALCLGMDRHYETVFERALPRLHRTTLRAAGWAALALSLWATAAVWGWRYGVVEWIGILTIAGLLLIWLVAYRPAAALAAGGACALAAPMLALL</sequence>
<keyword evidence="3" id="KW-1185">Reference proteome</keyword>